<dbReference type="OrthoDB" id="6321985at2"/>
<dbReference type="eggNOG" id="COG2801">
    <property type="taxonomic scope" value="Bacteria"/>
</dbReference>
<evidence type="ECO:0000313" key="2">
    <source>
        <dbReference type="EMBL" id="AGH43867.1"/>
    </source>
</evidence>
<dbReference type="STRING" id="1129794.C427_1758"/>
<protein>
    <submittedName>
        <fullName evidence="2">ISSod1, transposase OrfA</fullName>
    </submittedName>
</protein>
<dbReference type="KEGG" id="gps:C427_1758"/>
<dbReference type="InterPro" id="IPR050900">
    <property type="entry name" value="Transposase_IS3/IS150/IS904"/>
</dbReference>
<evidence type="ECO:0000259" key="1">
    <source>
        <dbReference type="Pfam" id="PF00665"/>
    </source>
</evidence>
<dbReference type="PANTHER" id="PTHR46889:SF4">
    <property type="entry name" value="TRANSPOSASE INSO FOR INSERTION SEQUENCE ELEMENT IS911B-RELATED"/>
    <property type="match status" value="1"/>
</dbReference>
<dbReference type="InterPro" id="IPR012337">
    <property type="entry name" value="RNaseH-like_sf"/>
</dbReference>
<dbReference type="Pfam" id="PF00665">
    <property type="entry name" value="rve"/>
    <property type="match status" value="1"/>
</dbReference>
<feature type="domain" description="Integrase catalytic" evidence="1">
    <location>
        <begin position="4"/>
        <end position="60"/>
    </location>
</feature>
<dbReference type="GO" id="GO:0015074">
    <property type="term" value="P:DNA integration"/>
    <property type="evidence" value="ECO:0007669"/>
    <property type="project" value="InterPro"/>
</dbReference>
<dbReference type="SUPFAM" id="SSF53098">
    <property type="entry name" value="Ribonuclease H-like"/>
    <property type="match status" value="1"/>
</dbReference>
<organism evidence="2 3">
    <name type="scientific">Paraglaciecola psychrophila 170</name>
    <dbReference type="NCBI Taxonomy" id="1129794"/>
    <lineage>
        <taxon>Bacteria</taxon>
        <taxon>Pseudomonadati</taxon>
        <taxon>Pseudomonadota</taxon>
        <taxon>Gammaproteobacteria</taxon>
        <taxon>Alteromonadales</taxon>
        <taxon>Alteromonadaceae</taxon>
        <taxon>Paraglaciecola</taxon>
    </lineage>
</organism>
<evidence type="ECO:0000313" key="3">
    <source>
        <dbReference type="Proteomes" id="UP000011864"/>
    </source>
</evidence>
<proteinExistence type="predicted"/>
<dbReference type="EMBL" id="CP003837">
    <property type="protein sequence ID" value="AGH43867.1"/>
    <property type="molecule type" value="Genomic_DNA"/>
</dbReference>
<sequence>MRYLKTGEGWQYLAIVMDSFGRRIVGWSTSKRITTCLIEQTFLKAHHLRQPPKGLVFHSDIWSKHSR</sequence>
<dbReference type="HOGENOM" id="CLU_2808541_0_0_6"/>
<reference evidence="2 3" key="1">
    <citation type="journal article" date="2013" name="Genome Announc.">
        <title>Complete Genome Sequence of Glaciecola psychrophila Strain 170T.</title>
        <authorList>
            <person name="Yin J."/>
            <person name="Chen J."/>
            <person name="Liu G."/>
            <person name="Yu Y."/>
            <person name="Song L."/>
            <person name="Wang X."/>
            <person name="Qu X."/>
        </authorList>
    </citation>
    <scope>NUCLEOTIDE SEQUENCE [LARGE SCALE GENOMIC DNA]</scope>
    <source>
        <strain evidence="2 3">170</strain>
    </source>
</reference>
<keyword evidence="3" id="KW-1185">Reference proteome</keyword>
<gene>
    <name evidence="2" type="ORF">C427_1758</name>
</gene>
<dbReference type="PANTHER" id="PTHR46889">
    <property type="entry name" value="TRANSPOSASE INSF FOR INSERTION SEQUENCE IS3B-RELATED"/>
    <property type="match status" value="1"/>
</dbReference>
<name>M4RZG8_9ALTE</name>
<accession>M4RZG8</accession>
<dbReference type="InterPro" id="IPR001584">
    <property type="entry name" value="Integrase_cat-core"/>
</dbReference>
<dbReference type="PATRIC" id="fig|1129794.4.peg.1743"/>
<dbReference type="AlphaFoldDB" id="M4RZG8"/>
<dbReference type="Proteomes" id="UP000011864">
    <property type="component" value="Chromosome"/>
</dbReference>